<protein>
    <submittedName>
        <fullName evidence="1">Uncharacterized protein</fullName>
    </submittedName>
</protein>
<reference evidence="1 2" key="1">
    <citation type="journal article" date="2020" name="Appl. Environ. Microbiol.">
        <title>Genomic Characteristics of a Novel Species of Ammonia-Oxidizing Archaea from the Jiulong River Estuary.</title>
        <authorList>
            <person name="Zou D."/>
            <person name="Wan R."/>
            <person name="Han L."/>
            <person name="Xu M.N."/>
            <person name="Liu Y."/>
            <person name="Liu H."/>
            <person name="Kao S.J."/>
            <person name="Li M."/>
        </authorList>
    </citation>
    <scope>NUCLEOTIDE SEQUENCE [LARGE SCALE GENOMIC DNA]</scope>
    <source>
        <strain evidence="1">W1bin1</strain>
    </source>
</reference>
<evidence type="ECO:0000313" key="1">
    <source>
        <dbReference type="EMBL" id="MBA4452506.1"/>
    </source>
</evidence>
<gene>
    <name evidence="1" type="ORF">H2B03_04955</name>
</gene>
<name>A0AC60VYR2_9ARCH</name>
<proteinExistence type="predicted"/>
<comment type="caution">
    <text evidence="1">The sequence shown here is derived from an EMBL/GenBank/DDBJ whole genome shotgun (WGS) entry which is preliminary data.</text>
</comment>
<organism evidence="1 2">
    <name type="scientific">Candidatus Nitrosomaritimum aestuariumsis</name>
    <dbReference type="NCBI Taxonomy" id="3342354"/>
    <lineage>
        <taxon>Archaea</taxon>
        <taxon>Nitrososphaerota</taxon>
        <taxon>Nitrososphaeria</taxon>
        <taxon>Nitrosopumilales</taxon>
        <taxon>Nitrosopumilaceae</taxon>
        <taxon>Candidatus Nitrosomaritimum</taxon>
    </lineage>
</organism>
<accession>A0AC60VYR2</accession>
<evidence type="ECO:0000313" key="2">
    <source>
        <dbReference type="Proteomes" id="UP000559653"/>
    </source>
</evidence>
<dbReference type="Proteomes" id="UP000559653">
    <property type="component" value="Unassembled WGS sequence"/>
</dbReference>
<dbReference type="EMBL" id="JACEMZ010000026">
    <property type="protein sequence ID" value="MBA4452506.1"/>
    <property type="molecule type" value="Genomic_DNA"/>
</dbReference>
<sequence length="57" mass="6368">MVGPQDGGFGFDQSKKYTSVENLEKICVQCQAGQHKKCLVKTKEQDVCDCEHCIIYG</sequence>